<reference evidence="3" key="1">
    <citation type="submission" date="2017-02" db="UniProtKB">
        <authorList>
            <consortium name="WormBaseParasite"/>
        </authorList>
    </citation>
    <scope>IDENTIFICATION</scope>
</reference>
<protein>
    <submittedName>
        <fullName evidence="3">Ovule protein</fullName>
    </submittedName>
</protein>
<proteinExistence type="predicted"/>
<evidence type="ECO:0000313" key="1">
    <source>
        <dbReference type="EMBL" id="VDL64713.1"/>
    </source>
</evidence>
<sequence>MLRVLLPSSTFESNKLIFIISLPVYLYLSMPTGKCQTRSKLFPRTGYSSRAYENIPDICASTKPAFASQVANAQVTISRDMKAPLIESVSTCCNLLPSLHMHFSSMWDALFTKPPPRSLLTFAWFELSPVVFTKQKVNKQSCQSFES</sequence>
<dbReference type="WBParaSite" id="HDID_0001106601-mRNA-1">
    <property type="protein sequence ID" value="HDID_0001106601-mRNA-1"/>
    <property type="gene ID" value="HDID_0001106601"/>
</dbReference>
<dbReference type="AlphaFoldDB" id="A0A0R3SZ70"/>
<evidence type="ECO:0000313" key="2">
    <source>
        <dbReference type="Proteomes" id="UP000274504"/>
    </source>
</evidence>
<evidence type="ECO:0000313" key="3">
    <source>
        <dbReference type="WBParaSite" id="HDID_0001106601-mRNA-1"/>
    </source>
</evidence>
<organism evidence="3">
    <name type="scientific">Hymenolepis diminuta</name>
    <name type="common">Rat tapeworm</name>
    <dbReference type="NCBI Taxonomy" id="6216"/>
    <lineage>
        <taxon>Eukaryota</taxon>
        <taxon>Metazoa</taxon>
        <taxon>Spiralia</taxon>
        <taxon>Lophotrochozoa</taxon>
        <taxon>Platyhelminthes</taxon>
        <taxon>Cestoda</taxon>
        <taxon>Eucestoda</taxon>
        <taxon>Cyclophyllidea</taxon>
        <taxon>Hymenolepididae</taxon>
        <taxon>Hymenolepis</taxon>
    </lineage>
</organism>
<dbReference type="Proteomes" id="UP000274504">
    <property type="component" value="Unassembled WGS sequence"/>
</dbReference>
<gene>
    <name evidence="1" type="ORF">HDID_LOCUS11064</name>
</gene>
<dbReference type="EMBL" id="UYSG01012402">
    <property type="protein sequence ID" value="VDL64713.1"/>
    <property type="molecule type" value="Genomic_DNA"/>
</dbReference>
<reference evidence="1 2" key="2">
    <citation type="submission" date="2018-11" db="EMBL/GenBank/DDBJ databases">
        <authorList>
            <consortium name="Pathogen Informatics"/>
        </authorList>
    </citation>
    <scope>NUCLEOTIDE SEQUENCE [LARGE SCALE GENOMIC DNA]</scope>
</reference>
<name>A0A0R3SZ70_HYMDI</name>
<accession>A0A0R3SZ70</accession>